<dbReference type="Proteomes" id="UP000199615">
    <property type="component" value="Unassembled WGS sequence"/>
</dbReference>
<dbReference type="EMBL" id="FODT01000008">
    <property type="protein sequence ID" value="SEP11450.1"/>
    <property type="molecule type" value="Genomic_DNA"/>
</dbReference>
<reference evidence="2" key="1">
    <citation type="submission" date="2016-10" db="EMBL/GenBank/DDBJ databases">
        <authorList>
            <person name="Varghese N."/>
            <person name="Submissions S."/>
        </authorList>
    </citation>
    <scope>NUCLEOTIDE SEQUENCE [LARGE SCALE GENOMIC DNA]</scope>
    <source>
        <strain evidence="2">DSM 123</strain>
    </source>
</reference>
<protein>
    <submittedName>
        <fullName evidence="1">Uncharacterized protein</fullName>
    </submittedName>
</protein>
<accession>A0A1H8V7L7</accession>
<evidence type="ECO:0000313" key="2">
    <source>
        <dbReference type="Proteomes" id="UP000199615"/>
    </source>
</evidence>
<dbReference type="AlphaFoldDB" id="A0A1H8V7L7"/>
<keyword evidence="2" id="KW-1185">Reference proteome</keyword>
<sequence length="279" mass="27613">MACGRIACGRGACGRSAVGGESLFLTPPAVAIVIAPGSGVRPAVDLAPAAESVAIAGAPPQALLTSSASGRVAFQGSSASIVVSLAPDSGRLAAAAVAPQALLSSSASGRTAFQSPQIAARVSVAARSATVAIGPRPVRASVDASIGSSNLVLKPSINVAAGIPGNFAAETVAVRGGTLHAVITAVPGERYLLLSDRACGRGACGRSPTLILTFQPSRTVAVDVGVVVPNVTVRPKTGEMARRAATVRGSAAVVPSPEVIAIAAGRFPVRPRVALFTFD</sequence>
<evidence type="ECO:0000313" key="1">
    <source>
        <dbReference type="EMBL" id="SEP11450.1"/>
    </source>
</evidence>
<proteinExistence type="predicted"/>
<name>A0A1H8V7L7_9BRAD</name>
<organism evidence="1 2">
    <name type="scientific">Rhodopseudomonas pseudopalustris</name>
    <dbReference type="NCBI Taxonomy" id="1513892"/>
    <lineage>
        <taxon>Bacteria</taxon>
        <taxon>Pseudomonadati</taxon>
        <taxon>Pseudomonadota</taxon>
        <taxon>Alphaproteobacteria</taxon>
        <taxon>Hyphomicrobiales</taxon>
        <taxon>Nitrobacteraceae</taxon>
        <taxon>Rhodopseudomonas</taxon>
    </lineage>
</organism>
<gene>
    <name evidence="1" type="ORF">SAMN05444123_108105</name>
</gene>